<gene>
    <name evidence="2" type="ORF">KEBURONENSIS_00157</name>
</gene>
<dbReference type="AlphaFoldDB" id="A0A238TA51"/>
<dbReference type="EMBL" id="FXUV01000019">
    <property type="protein sequence ID" value="SMQ12275.1"/>
    <property type="molecule type" value="Genomic_DNA"/>
</dbReference>
<proteinExistence type="predicted"/>
<keyword evidence="3" id="KW-1185">Reference proteome</keyword>
<evidence type="ECO:0000313" key="1">
    <source>
        <dbReference type="EMBL" id="SMQ12275.1"/>
    </source>
</evidence>
<sequence>MLPKLTRGGQFVEIIDILIADEATMNKATQQNLVLSNTQQTFTLKNSAGKQQHFAIALTRYGRMNNSDYLIDLVKHIHSEARQQILRKHGFSMTK</sequence>
<dbReference type="EMBL" id="FXUV02000021">
    <property type="protein sequence ID" value="SNB67337.1"/>
    <property type="molecule type" value="Genomic_DNA"/>
</dbReference>
<dbReference type="RefSeq" id="WP_095062507.1">
    <property type="nucleotide sequence ID" value="NZ_FXUV02000021.1"/>
</dbReference>
<reference evidence="2 3" key="2">
    <citation type="submission" date="2017-06" db="EMBL/GenBank/DDBJ databases">
        <authorList>
            <person name="Kim H.J."/>
            <person name="Triplett B.A."/>
        </authorList>
    </citation>
    <scope>NUCLEOTIDE SEQUENCE [LARGE SCALE GENOMIC DNA]</scope>
    <source>
        <strain evidence="2">Kingella_eburonensis</strain>
    </source>
</reference>
<dbReference type="Proteomes" id="UP000215450">
    <property type="component" value="Unassembled WGS sequence"/>
</dbReference>
<evidence type="ECO:0000313" key="2">
    <source>
        <dbReference type="EMBL" id="SNB67337.1"/>
    </source>
</evidence>
<accession>A0A238TA51</accession>
<name>A0A238TA51_9NEIS</name>
<evidence type="ECO:0000313" key="3">
    <source>
        <dbReference type="Proteomes" id="UP000215450"/>
    </source>
</evidence>
<organism evidence="2 3">
    <name type="scientific">Kingella negevensis</name>
    <dbReference type="NCBI Taxonomy" id="1522312"/>
    <lineage>
        <taxon>Bacteria</taxon>
        <taxon>Pseudomonadati</taxon>
        <taxon>Pseudomonadota</taxon>
        <taxon>Betaproteobacteria</taxon>
        <taxon>Neisseriales</taxon>
        <taxon>Neisseriaceae</taxon>
        <taxon>Kingella</taxon>
    </lineage>
</organism>
<reference evidence="1" key="1">
    <citation type="submission" date="2017-05" db="EMBL/GenBank/DDBJ databases">
        <authorList>
            <person name="Song R."/>
            <person name="Chenine A.L."/>
            <person name="Ruprecht R.M."/>
        </authorList>
    </citation>
    <scope>NUCLEOTIDE SEQUENCE</scope>
    <source>
        <strain evidence="1">Kingella_eburonensis</strain>
    </source>
</reference>
<protein>
    <submittedName>
        <fullName evidence="2">Uncharacterized protein</fullName>
    </submittedName>
</protein>